<keyword evidence="3" id="KW-1185">Reference proteome</keyword>
<dbReference type="InterPro" id="IPR038765">
    <property type="entry name" value="Papain-like_cys_pep_sf"/>
</dbReference>
<keyword evidence="2" id="KW-0645">Protease</keyword>
<dbReference type="GO" id="GO:0006508">
    <property type="term" value="P:proteolysis"/>
    <property type="evidence" value="ECO:0007669"/>
    <property type="project" value="UniProtKB-KW"/>
</dbReference>
<proteinExistence type="predicted"/>
<evidence type="ECO:0000313" key="3">
    <source>
        <dbReference type="Proteomes" id="UP000184363"/>
    </source>
</evidence>
<evidence type="ECO:0000259" key="1">
    <source>
        <dbReference type="SMART" id="SM00460"/>
    </source>
</evidence>
<name>A0A1M7AB85_PSETH</name>
<keyword evidence="2" id="KW-0378">Hydrolase</keyword>
<dbReference type="Pfam" id="PF08379">
    <property type="entry name" value="Bact_transglu_N"/>
    <property type="match status" value="1"/>
</dbReference>
<gene>
    <name evidence="2" type="ORF">SAMN05443637_1272</name>
</gene>
<sequence>MSPITYTITHRTRYWYDADVRTSFGRAHLLPVAEPGQPQADGEVVVDPAPDEQRDHVDAFGNRSTYFAVRAPHRELTVLARSTVVVDRVPPPLPDRPWDEVRDELRTRPERTWVLPSPRLPALPRVAEYAAPSFPPGRPIGEAVADLCSRIHADFRYASGATSVASTLTDLLTGGEGVCQDFAHLAVAALRSVGLAARYVSGYLETSPPPGMPKLRGADASHAWVSAWTGAGWLDADPTNDAPVGPSYVVLARGRDYSDVPPLRGVLFSDRATVSRMAVEVDVDRNSG</sequence>
<dbReference type="Pfam" id="PF01841">
    <property type="entry name" value="Transglut_core"/>
    <property type="match status" value="1"/>
</dbReference>
<reference evidence="2 3" key="1">
    <citation type="submission" date="2016-11" db="EMBL/GenBank/DDBJ databases">
        <authorList>
            <person name="Jaros S."/>
            <person name="Januszkiewicz K."/>
            <person name="Wedrychowicz H."/>
        </authorList>
    </citation>
    <scope>NUCLEOTIDE SEQUENCE [LARGE SCALE GENOMIC DNA]</scope>
    <source>
        <strain evidence="2 3">DSM 43832</strain>
    </source>
</reference>
<organism evidence="2 3">
    <name type="scientific">Pseudonocardia thermophila</name>
    <dbReference type="NCBI Taxonomy" id="1848"/>
    <lineage>
        <taxon>Bacteria</taxon>
        <taxon>Bacillati</taxon>
        <taxon>Actinomycetota</taxon>
        <taxon>Actinomycetes</taxon>
        <taxon>Pseudonocardiales</taxon>
        <taxon>Pseudonocardiaceae</taxon>
        <taxon>Pseudonocardia</taxon>
    </lineage>
</organism>
<protein>
    <submittedName>
        <fullName evidence="2">Transglutaminase-like enzyme, putative cysteine protease</fullName>
    </submittedName>
</protein>
<dbReference type="OrthoDB" id="9804023at2"/>
<accession>A0A1M7AB85</accession>
<dbReference type="SUPFAM" id="SSF54001">
    <property type="entry name" value="Cysteine proteinases"/>
    <property type="match status" value="1"/>
</dbReference>
<dbReference type="GO" id="GO:0008233">
    <property type="term" value="F:peptidase activity"/>
    <property type="evidence" value="ECO:0007669"/>
    <property type="project" value="UniProtKB-KW"/>
</dbReference>
<dbReference type="SMART" id="SM00460">
    <property type="entry name" value="TGc"/>
    <property type="match status" value="1"/>
</dbReference>
<dbReference type="PANTHER" id="PTHR33490:SF7">
    <property type="entry name" value="BLR2979 PROTEIN"/>
    <property type="match status" value="1"/>
</dbReference>
<dbReference type="Proteomes" id="UP000184363">
    <property type="component" value="Unassembled WGS sequence"/>
</dbReference>
<dbReference type="Gene3D" id="3.10.620.30">
    <property type="match status" value="1"/>
</dbReference>
<dbReference type="InterPro" id="IPR002931">
    <property type="entry name" value="Transglutaminase-like"/>
</dbReference>
<dbReference type="InterPro" id="IPR013589">
    <property type="entry name" value="Bac_transglu_N"/>
</dbReference>
<dbReference type="STRING" id="1848.SAMN05443637_1272"/>
<dbReference type="EMBL" id="FRAP01000027">
    <property type="protein sequence ID" value="SHL39855.1"/>
    <property type="molecule type" value="Genomic_DNA"/>
</dbReference>
<evidence type="ECO:0000313" key="2">
    <source>
        <dbReference type="EMBL" id="SHL39855.1"/>
    </source>
</evidence>
<dbReference type="AlphaFoldDB" id="A0A1M7AB85"/>
<dbReference type="RefSeq" id="WP_073460172.1">
    <property type="nucleotide sequence ID" value="NZ_CALGVN010000010.1"/>
</dbReference>
<dbReference type="PANTHER" id="PTHR33490">
    <property type="entry name" value="BLR5614 PROTEIN-RELATED"/>
    <property type="match status" value="1"/>
</dbReference>
<feature type="domain" description="Transglutaminase-like" evidence="1">
    <location>
        <begin position="171"/>
        <end position="240"/>
    </location>
</feature>